<keyword evidence="2" id="KW-0326">Glycosidase</keyword>
<feature type="non-terminal residue" evidence="4">
    <location>
        <position position="330"/>
    </location>
</feature>
<sequence length="330" mass="37674">MTVPISILEKFKLLNYDKVLNNIDNPKGKNKIILDTDTANEIDDQFALAWTLLSEDKIDLIGVTAEPYSFQHHREELIQAYKIIKNNEINNTNIELVKAYSSWVKGLLDSEIDPKNIYFDTPSEGQEKSYNEINKIFNLMDINTDNRVFKGSTGYLEDFYQPYMNESTDFIIQSCLNNLDEKIYVCAIGCLTNIASALLIEPKIIKNLVVVWTSGFPSYSPLNNKPSLNLVQDVKASQLVFSCGVSVVYLPGFNVGAQLTISLPEMNEFVKGRGKIGDYLYYLYTNNPLHKQRGVKNQLMKTWIIWDIINIAWMIEPSWVSTIVLNMPDL</sequence>
<dbReference type="InterPro" id="IPR001910">
    <property type="entry name" value="Inosine/uridine_hydrolase_dom"/>
</dbReference>
<evidence type="ECO:0000256" key="2">
    <source>
        <dbReference type="ARBA" id="ARBA00023295"/>
    </source>
</evidence>
<accession>A0A382LB08</accession>
<dbReference type="EMBL" id="UINC01085073">
    <property type="protein sequence ID" value="SVC32267.1"/>
    <property type="molecule type" value="Genomic_DNA"/>
</dbReference>
<dbReference type="InterPro" id="IPR023186">
    <property type="entry name" value="IUNH"/>
</dbReference>
<feature type="domain" description="Inosine/uridine-preferring nucleoside hydrolase" evidence="3">
    <location>
        <begin position="32"/>
        <end position="322"/>
    </location>
</feature>
<dbReference type="PANTHER" id="PTHR12304">
    <property type="entry name" value="INOSINE-URIDINE PREFERRING NUCLEOSIDE HYDROLASE"/>
    <property type="match status" value="1"/>
</dbReference>
<evidence type="ECO:0000313" key="4">
    <source>
        <dbReference type="EMBL" id="SVC32267.1"/>
    </source>
</evidence>
<dbReference type="Gene3D" id="3.90.245.10">
    <property type="entry name" value="Ribonucleoside hydrolase-like"/>
    <property type="match status" value="1"/>
</dbReference>
<dbReference type="Pfam" id="PF01156">
    <property type="entry name" value="IU_nuc_hydro"/>
    <property type="match status" value="1"/>
</dbReference>
<evidence type="ECO:0000256" key="1">
    <source>
        <dbReference type="ARBA" id="ARBA00022801"/>
    </source>
</evidence>
<organism evidence="4">
    <name type="scientific">marine metagenome</name>
    <dbReference type="NCBI Taxonomy" id="408172"/>
    <lineage>
        <taxon>unclassified sequences</taxon>
        <taxon>metagenomes</taxon>
        <taxon>ecological metagenomes</taxon>
    </lineage>
</organism>
<proteinExistence type="predicted"/>
<evidence type="ECO:0000259" key="3">
    <source>
        <dbReference type="Pfam" id="PF01156"/>
    </source>
</evidence>
<dbReference type="GO" id="GO:0008477">
    <property type="term" value="F:purine nucleosidase activity"/>
    <property type="evidence" value="ECO:0007669"/>
    <property type="project" value="TreeGrafter"/>
</dbReference>
<dbReference type="AlphaFoldDB" id="A0A382LB08"/>
<dbReference type="SUPFAM" id="SSF53590">
    <property type="entry name" value="Nucleoside hydrolase"/>
    <property type="match status" value="1"/>
</dbReference>
<protein>
    <recommendedName>
        <fullName evidence="3">Inosine/uridine-preferring nucleoside hydrolase domain-containing protein</fullName>
    </recommendedName>
</protein>
<keyword evidence="1" id="KW-0378">Hydrolase</keyword>
<dbReference type="PANTHER" id="PTHR12304:SF4">
    <property type="entry name" value="URIDINE NUCLEOSIDASE"/>
    <property type="match status" value="1"/>
</dbReference>
<dbReference type="GO" id="GO:0006152">
    <property type="term" value="P:purine nucleoside catabolic process"/>
    <property type="evidence" value="ECO:0007669"/>
    <property type="project" value="TreeGrafter"/>
</dbReference>
<name>A0A382LB08_9ZZZZ</name>
<gene>
    <name evidence="4" type="ORF">METZ01_LOCUS285121</name>
</gene>
<dbReference type="GO" id="GO:0005829">
    <property type="term" value="C:cytosol"/>
    <property type="evidence" value="ECO:0007669"/>
    <property type="project" value="TreeGrafter"/>
</dbReference>
<reference evidence="4" key="1">
    <citation type="submission" date="2018-05" db="EMBL/GenBank/DDBJ databases">
        <authorList>
            <person name="Lanie J.A."/>
            <person name="Ng W.-L."/>
            <person name="Kazmierczak K.M."/>
            <person name="Andrzejewski T.M."/>
            <person name="Davidsen T.M."/>
            <person name="Wayne K.J."/>
            <person name="Tettelin H."/>
            <person name="Glass J.I."/>
            <person name="Rusch D."/>
            <person name="Podicherti R."/>
            <person name="Tsui H.-C.T."/>
            <person name="Winkler M.E."/>
        </authorList>
    </citation>
    <scope>NUCLEOTIDE SEQUENCE</scope>
</reference>
<dbReference type="InterPro" id="IPR036452">
    <property type="entry name" value="Ribo_hydro-like"/>
</dbReference>